<feature type="signal peptide" evidence="1">
    <location>
        <begin position="1"/>
        <end position="17"/>
    </location>
</feature>
<proteinExistence type="predicted"/>
<dbReference type="SUPFAM" id="SSF74653">
    <property type="entry name" value="TolA/TonB C-terminal domain"/>
    <property type="match status" value="1"/>
</dbReference>
<comment type="caution">
    <text evidence="2">The sequence shown here is derived from an EMBL/GenBank/DDBJ whole genome shotgun (WGS) entry which is preliminary data.</text>
</comment>
<reference evidence="2 3" key="1">
    <citation type="submission" date="2015-10" db="EMBL/GenBank/DDBJ databases">
        <title>Genome sequencing and analysis of members of genus Stenotrophomonas.</title>
        <authorList>
            <person name="Patil P.P."/>
            <person name="Midha S."/>
            <person name="Patil P.B."/>
        </authorList>
    </citation>
    <scope>NUCLEOTIDE SEQUENCE [LARGE SCALE GENOMIC DNA]</scope>
    <source>
        <strain evidence="2 3">JCM 9942</strain>
    </source>
</reference>
<keyword evidence="1" id="KW-0732">Signal</keyword>
<name>A0A0R0AG52_9GAMM</name>
<gene>
    <name evidence="2" type="ORF">ARC78_12045</name>
</gene>
<feature type="chain" id="PRO_5006390711" evidence="1">
    <location>
        <begin position="18"/>
        <end position="287"/>
    </location>
</feature>
<dbReference type="OrthoDB" id="5982524at2"/>
<dbReference type="AlphaFoldDB" id="A0A0R0AG52"/>
<dbReference type="Gene3D" id="3.30.1150.10">
    <property type="match status" value="2"/>
</dbReference>
<dbReference type="EMBL" id="LLXS01000030">
    <property type="protein sequence ID" value="KRG40938.1"/>
    <property type="molecule type" value="Genomic_DNA"/>
</dbReference>
<organism evidence="2 3">
    <name type="scientific">Stenotrophomonas pictorum JCM 9942</name>
    <dbReference type="NCBI Taxonomy" id="1236960"/>
    <lineage>
        <taxon>Bacteria</taxon>
        <taxon>Pseudomonadati</taxon>
        <taxon>Pseudomonadota</taxon>
        <taxon>Gammaproteobacteria</taxon>
        <taxon>Lysobacterales</taxon>
        <taxon>Lysobacteraceae</taxon>
        <taxon>Stenotrophomonas</taxon>
    </lineage>
</organism>
<sequence length="287" mass="31384">MGLAGVVLLATPLVATAAGYGPAAVREQVESSMLVRGEVQIETDGTVSAVTLHREEKLPRGVVTLVREAALQWRFEPIVVEGAVVKAIAPMSLRVIARKGEGDSFEVALRGLNFQRFDSEDPQNVASLDMPPPRYPEQAWRTGASGDVYLLVRVGRNGQVEDAFAEQVNLGFLSSAAEQRRFRELFARNAVAAARRWTFRTPTTGETASQPYWNIRVPVSYRLSTGTVPREHDGYGRWNSYVAGPRESAPWRDAAQEAHFSPDTLPEGGVYMADAKGPRLLTPLHGG</sequence>
<dbReference type="Proteomes" id="UP000050836">
    <property type="component" value="Unassembled WGS sequence"/>
</dbReference>
<keyword evidence="3" id="KW-1185">Reference proteome</keyword>
<evidence type="ECO:0000313" key="2">
    <source>
        <dbReference type="EMBL" id="KRG40938.1"/>
    </source>
</evidence>
<accession>A0A0R0AG52</accession>
<evidence type="ECO:0000256" key="1">
    <source>
        <dbReference type="SAM" id="SignalP"/>
    </source>
</evidence>
<evidence type="ECO:0000313" key="3">
    <source>
        <dbReference type="Proteomes" id="UP000050836"/>
    </source>
</evidence>
<protein>
    <submittedName>
        <fullName evidence="2">Protein tonB</fullName>
    </submittedName>
</protein>